<dbReference type="Proteomes" id="UP001596274">
    <property type="component" value="Unassembled WGS sequence"/>
</dbReference>
<proteinExistence type="predicted"/>
<evidence type="ECO:0008006" key="3">
    <source>
        <dbReference type="Google" id="ProtNLM"/>
    </source>
</evidence>
<sequence length="64" mass="7295">GVSIAEAIDGSQSQTDRYVIEFLRQNHPKADEIEAAYEDSWIPDYLHIDRTDLHPDLPDSPDDL</sequence>
<organism evidence="1 2">
    <name type="scientific">Halorubrum pallidum</name>
    <dbReference type="NCBI Taxonomy" id="1526114"/>
    <lineage>
        <taxon>Archaea</taxon>
        <taxon>Methanobacteriati</taxon>
        <taxon>Methanobacteriota</taxon>
        <taxon>Stenosarchaea group</taxon>
        <taxon>Halobacteria</taxon>
        <taxon>Halobacteriales</taxon>
        <taxon>Haloferacaceae</taxon>
        <taxon>Halorubrum</taxon>
    </lineage>
</organism>
<keyword evidence="2" id="KW-1185">Reference proteome</keyword>
<comment type="caution">
    <text evidence="1">The sequence shown here is derived from an EMBL/GenBank/DDBJ whole genome shotgun (WGS) entry which is preliminary data.</text>
</comment>
<protein>
    <recommendedName>
        <fullName evidence="3">Transposase</fullName>
    </recommendedName>
</protein>
<dbReference type="AlphaFoldDB" id="A0ABD5SZH9"/>
<evidence type="ECO:0000313" key="2">
    <source>
        <dbReference type="Proteomes" id="UP001596274"/>
    </source>
</evidence>
<gene>
    <name evidence="1" type="ORF">ACFQDD_02055</name>
</gene>
<name>A0ABD5SZH9_9EURY</name>
<feature type="non-terminal residue" evidence="1">
    <location>
        <position position="1"/>
    </location>
</feature>
<dbReference type="EMBL" id="JBHSWT010000043">
    <property type="protein sequence ID" value="MFC6770319.1"/>
    <property type="molecule type" value="Genomic_DNA"/>
</dbReference>
<evidence type="ECO:0000313" key="1">
    <source>
        <dbReference type="EMBL" id="MFC6770319.1"/>
    </source>
</evidence>
<accession>A0ABD5SZH9</accession>
<reference evidence="1 2" key="1">
    <citation type="journal article" date="2019" name="Int. J. Syst. Evol. Microbiol.">
        <title>The Global Catalogue of Microorganisms (GCM) 10K type strain sequencing project: providing services to taxonomists for standard genome sequencing and annotation.</title>
        <authorList>
            <consortium name="The Broad Institute Genomics Platform"/>
            <consortium name="The Broad Institute Genome Sequencing Center for Infectious Disease"/>
            <person name="Wu L."/>
            <person name="Ma J."/>
        </authorList>
    </citation>
    <scope>NUCLEOTIDE SEQUENCE [LARGE SCALE GENOMIC DNA]</scope>
    <source>
        <strain evidence="1 2">PJ61</strain>
    </source>
</reference>